<organism evidence="2 3">
    <name type="scientific">Vibrio pomeroyi</name>
    <dbReference type="NCBI Taxonomy" id="198832"/>
    <lineage>
        <taxon>Bacteria</taxon>
        <taxon>Pseudomonadati</taxon>
        <taxon>Pseudomonadota</taxon>
        <taxon>Gammaproteobacteria</taxon>
        <taxon>Vibrionales</taxon>
        <taxon>Vibrionaceae</taxon>
        <taxon>Vibrio</taxon>
    </lineage>
</organism>
<reference evidence="2 3" key="1">
    <citation type="journal article" date="2024" name="ISME J.">
        <title>Tailless and filamentous prophages are predominant in marine Vibrio.</title>
        <authorList>
            <person name="Steensen K."/>
            <person name="Seneca J."/>
            <person name="Bartlau N."/>
            <person name="Yu X.A."/>
            <person name="Hussain F.A."/>
            <person name="Polz M.F."/>
        </authorList>
    </citation>
    <scope>NUCLEOTIDE SEQUENCE [LARGE SCALE GENOMIC DNA]</scope>
    <source>
        <strain evidence="2 3">10N.239.312.F12</strain>
    </source>
</reference>
<evidence type="ECO:0000256" key="1">
    <source>
        <dbReference type="SAM" id="Phobius"/>
    </source>
</evidence>
<feature type="transmembrane region" description="Helical" evidence="1">
    <location>
        <begin position="129"/>
        <end position="150"/>
    </location>
</feature>
<keyword evidence="1" id="KW-1133">Transmembrane helix</keyword>
<dbReference type="RefSeq" id="WP_269336695.1">
    <property type="nucleotide sequence ID" value="NZ_JBFSSG010000001.1"/>
</dbReference>
<name>A0ABV4MRG1_9VIBR</name>
<comment type="caution">
    <text evidence="2">The sequence shown here is derived from an EMBL/GenBank/DDBJ whole genome shotgun (WGS) entry which is preliminary data.</text>
</comment>
<keyword evidence="3" id="KW-1185">Reference proteome</keyword>
<dbReference type="Proteomes" id="UP001570071">
    <property type="component" value="Unassembled WGS sequence"/>
</dbReference>
<protein>
    <submittedName>
        <fullName evidence="2">Uncharacterized protein</fullName>
    </submittedName>
</protein>
<accession>A0ABV4MRG1</accession>
<gene>
    <name evidence="2" type="ORF">AB6D66_01445</name>
</gene>
<keyword evidence="1" id="KW-0812">Transmembrane</keyword>
<proteinExistence type="predicted"/>
<evidence type="ECO:0000313" key="2">
    <source>
        <dbReference type="EMBL" id="MEZ8719712.1"/>
    </source>
</evidence>
<keyword evidence="1" id="KW-0472">Membrane</keyword>
<dbReference type="EMBL" id="JBFSSG010000001">
    <property type="protein sequence ID" value="MEZ8719712.1"/>
    <property type="molecule type" value="Genomic_DNA"/>
</dbReference>
<evidence type="ECO:0000313" key="3">
    <source>
        <dbReference type="Proteomes" id="UP001570071"/>
    </source>
</evidence>
<sequence>MRTNNFIWPSPMPGINPDIRETIYKPTLEFIQDLDGKHYADLSLHQKKAAEYLFAHGSKYGVYVLYEAIGDNSDICLDSGDEAQQKLENENCIVRIDLSMESETLLLNLRLDLSDSANFNEKPAAKTGFIAPMLALTFFVKITALPIYIFSGLGDGI</sequence>